<dbReference type="SUPFAM" id="SSF53335">
    <property type="entry name" value="S-adenosyl-L-methionine-dependent methyltransferases"/>
    <property type="match status" value="1"/>
</dbReference>
<dbReference type="Gene3D" id="3.40.50.150">
    <property type="entry name" value="Vaccinia Virus protein VP39"/>
    <property type="match status" value="1"/>
</dbReference>
<dbReference type="EMBL" id="PHIG01000070">
    <property type="protein sequence ID" value="PJK27367.1"/>
    <property type="molecule type" value="Genomic_DNA"/>
</dbReference>
<dbReference type="InterPro" id="IPR050723">
    <property type="entry name" value="CFA/CMAS"/>
</dbReference>
<dbReference type="InterPro" id="IPR029063">
    <property type="entry name" value="SAM-dependent_MTases_sf"/>
</dbReference>
<dbReference type="AlphaFoldDB" id="A0A2M9FV81"/>
<dbReference type="PANTHER" id="PTHR43667:SF2">
    <property type="entry name" value="FATTY ACID C-METHYL TRANSFERASE"/>
    <property type="match status" value="1"/>
</dbReference>
<proteinExistence type="predicted"/>
<organism evidence="1 2">
    <name type="scientific">Minwuia thermotolerans</name>
    <dbReference type="NCBI Taxonomy" id="2056226"/>
    <lineage>
        <taxon>Bacteria</taxon>
        <taxon>Pseudomonadati</taxon>
        <taxon>Pseudomonadota</taxon>
        <taxon>Alphaproteobacteria</taxon>
        <taxon>Minwuiales</taxon>
        <taxon>Minwuiaceae</taxon>
        <taxon>Minwuia</taxon>
    </lineage>
</organism>
<gene>
    <name evidence="1" type="ORF">CVT23_22615</name>
</gene>
<dbReference type="PANTHER" id="PTHR43667">
    <property type="entry name" value="CYCLOPROPANE-FATTY-ACYL-PHOSPHOLIPID SYNTHASE"/>
    <property type="match status" value="1"/>
</dbReference>
<reference evidence="1 2" key="1">
    <citation type="submission" date="2017-11" db="EMBL/GenBank/DDBJ databases">
        <title>Draft genome sequence of Rhizobiales bacterium SY3-13.</title>
        <authorList>
            <person name="Sun C."/>
        </authorList>
    </citation>
    <scope>NUCLEOTIDE SEQUENCE [LARGE SCALE GENOMIC DNA]</scope>
    <source>
        <strain evidence="1 2">SY3-13</strain>
    </source>
</reference>
<dbReference type="CDD" id="cd02440">
    <property type="entry name" value="AdoMet_MTases"/>
    <property type="match status" value="1"/>
</dbReference>
<comment type="caution">
    <text evidence="1">The sequence shown here is derived from an EMBL/GenBank/DDBJ whole genome shotgun (WGS) entry which is preliminary data.</text>
</comment>
<dbReference type="OrthoDB" id="5292182at2"/>
<evidence type="ECO:0000313" key="1">
    <source>
        <dbReference type="EMBL" id="PJK27367.1"/>
    </source>
</evidence>
<accession>A0A2M9FV81</accession>
<dbReference type="GO" id="GO:0032259">
    <property type="term" value="P:methylation"/>
    <property type="evidence" value="ECO:0007669"/>
    <property type="project" value="UniProtKB-KW"/>
</dbReference>
<evidence type="ECO:0000313" key="2">
    <source>
        <dbReference type="Proteomes" id="UP000229498"/>
    </source>
</evidence>
<name>A0A2M9FV81_9PROT</name>
<keyword evidence="1" id="KW-0489">Methyltransferase</keyword>
<protein>
    <submittedName>
        <fullName evidence="1">Methyltransferase</fullName>
    </submittedName>
</protein>
<dbReference type="Pfam" id="PF13489">
    <property type="entry name" value="Methyltransf_23"/>
    <property type="match status" value="1"/>
</dbReference>
<keyword evidence="2" id="KW-1185">Reference proteome</keyword>
<dbReference type="GO" id="GO:0008168">
    <property type="term" value="F:methyltransferase activity"/>
    <property type="evidence" value="ECO:0007669"/>
    <property type="project" value="UniProtKB-KW"/>
</dbReference>
<dbReference type="Proteomes" id="UP000229498">
    <property type="component" value="Unassembled WGS sequence"/>
</dbReference>
<sequence length="286" mass="33258">MNDFCTTSQLDTKISEPVRNYFRQISKGDMYLEEAEFGLRKVLPLLVGLPDGARVLEVGSGPGILLAEITERFPLLTVRGIEPFSDGFDFFNEFIERMRAERSRVDIHLGGYESFPQDGMWDLIFLVNVFEHLPDWKDFLNFIVRSMAPGGHCVVLCPNYGFPYESHFRLPIVLNKRITGALFKKRIDRFERDNANAGLFQSLNFVRLVEIRKAAREIGLEIEVDPEIIREMIERLDTDDAFRRRQSILALPAQILRRTGLLDWLLEFRFVQNYLPYIQFTLSRTV</sequence>
<keyword evidence="1" id="KW-0808">Transferase</keyword>